<dbReference type="AlphaFoldDB" id="A0A397W7F7"/>
<keyword evidence="1" id="KW-0732">Signal</keyword>
<evidence type="ECO:0000313" key="2">
    <source>
        <dbReference type="EMBL" id="RIB28243.1"/>
    </source>
</evidence>
<dbReference type="OrthoDB" id="2362024at2759"/>
<protein>
    <submittedName>
        <fullName evidence="2">Uncharacterized protein</fullName>
    </submittedName>
</protein>
<organism evidence="2 3">
    <name type="scientific">Gigaspora rosea</name>
    <dbReference type="NCBI Taxonomy" id="44941"/>
    <lineage>
        <taxon>Eukaryota</taxon>
        <taxon>Fungi</taxon>
        <taxon>Fungi incertae sedis</taxon>
        <taxon>Mucoromycota</taxon>
        <taxon>Glomeromycotina</taxon>
        <taxon>Glomeromycetes</taxon>
        <taxon>Diversisporales</taxon>
        <taxon>Gigasporaceae</taxon>
        <taxon>Gigaspora</taxon>
    </lineage>
</organism>
<dbReference type="Proteomes" id="UP000266673">
    <property type="component" value="Unassembled WGS sequence"/>
</dbReference>
<feature type="chain" id="PRO_5017460053" evidence="1">
    <location>
        <begin position="26"/>
        <end position="106"/>
    </location>
</feature>
<gene>
    <name evidence="2" type="ORF">C2G38_2059909</name>
</gene>
<proteinExistence type="predicted"/>
<reference evidence="2 3" key="1">
    <citation type="submission" date="2018-06" db="EMBL/GenBank/DDBJ databases">
        <title>Comparative genomics reveals the genomic features of Rhizophagus irregularis, R. cerebriforme, R. diaphanum and Gigaspora rosea, and their symbiotic lifestyle signature.</title>
        <authorList>
            <person name="Morin E."/>
            <person name="San Clemente H."/>
            <person name="Chen E.C.H."/>
            <person name="De La Providencia I."/>
            <person name="Hainaut M."/>
            <person name="Kuo A."/>
            <person name="Kohler A."/>
            <person name="Murat C."/>
            <person name="Tang N."/>
            <person name="Roy S."/>
            <person name="Loubradou J."/>
            <person name="Henrissat B."/>
            <person name="Grigoriev I.V."/>
            <person name="Corradi N."/>
            <person name="Roux C."/>
            <person name="Martin F.M."/>
        </authorList>
    </citation>
    <scope>NUCLEOTIDE SEQUENCE [LARGE SCALE GENOMIC DNA]</scope>
    <source>
        <strain evidence="2 3">DAOM 194757</strain>
    </source>
</reference>
<sequence length="106" mass="11824">MSKFQTKKFFSIMLFVMLFFVLTKAVRKRKEGSIGQGQFCNNEFDDYKCVTSICRIKGEDTHKCQVSDERDIGDHCIIGDACKNGECHGGLCTINPTMTVASPATT</sequence>
<name>A0A397W7F7_9GLOM</name>
<comment type="caution">
    <text evidence="2">The sequence shown here is derived from an EMBL/GenBank/DDBJ whole genome shotgun (WGS) entry which is preliminary data.</text>
</comment>
<feature type="signal peptide" evidence="1">
    <location>
        <begin position="1"/>
        <end position="25"/>
    </location>
</feature>
<evidence type="ECO:0000313" key="3">
    <source>
        <dbReference type="Proteomes" id="UP000266673"/>
    </source>
</evidence>
<accession>A0A397W7F7</accession>
<dbReference type="EMBL" id="QKWP01000072">
    <property type="protein sequence ID" value="RIB28243.1"/>
    <property type="molecule type" value="Genomic_DNA"/>
</dbReference>
<evidence type="ECO:0000256" key="1">
    <source>
        <dbReference type="SAM" id="SignalP"/>
    </source>
</evidence>
<keyword evidence="3" id="KW-1185">Reference proteome</keyword>